<evidence type="ECO:0000313" key="1">
    <source>
        <dbReference type="EMBL" id="QLQ31788.1"/>
    </source>
</evidence>
<organism evidence="1 2">
    <name type="scientific">Candidatus Thiothrix singaporensis</name>
    <dbReference type="NCBI Taxonomy" id="2799669"/>
    <lineage>
        <taxon>Bacteria</taxon>
        <taxon>Pseudomonadati</taxon>
        <taxon>Pseudomonadota</taxon>
        <taxon>Gammaproteobacteria</taxon>
        <taxon>Thiotrichales</taxon>
        <taxon>Thiotrichaceae</taxon>
        <taxon>Thiothrix</taxon>
    </lineage>
</organism>
<dbReference type="AlphaFoldDB" id="A0A7L6ARS5"/>
<dbReference type="Proteomes" id="UP000510621">
    <property type="component" value="Chromosome"/>
</dbReference>
<dbReference type="KEGG" id="this:HZT40_09535"/>
<protein>
    <submittedName>
        <fullName evidence="1">Uncharacterized protein</fullName>
    </submittedName>
</protein>
<sequence length="63" mass="7296">MPNNNQPKNKWPIKQLKTQPQTKALLANLKYLTPQSQAGKKRWPQHYRISLLLKTANTLLSLT</sequence>
<gene>
    <name evidence="1" type="ORF">HZT40_09535</name>
</gene>
<keyword evidence="2" id="KW-1185">Reference proteome</keyword>
<evidence type="ECO:0000313" key="2">
    <source>
        <dbReference type="Proteomes" id="UP000510621"/>
    </source>
</evidence>
<name>A0A7L6ARS5_9GAMM</name>
<dbReference type="EMBL" id="CP059265">
    <property type="protein sequence ID" value="QLQ31788.1"/>
    <property type="molecule type" value="Genomic_DNA"/>
</dbReference>
<accession>A0A7L6ARS5</accession>
<proteinExistence type="predicted"/>
<reference evidence="1" key="1">
    <citation type="submission" date="2020-06" db="EMBL/GenBank/DDBJ databases">
        <title>Analysis procedures for assessing recovery of high quality, complete, closed genomes from Nanopore long read metagenome sequencing.</title>
        <authorList>
            <person name="Bessarab I."/>
            <person name="Arumugam K."/>
            <person name="Haryono M."/>
            <person name="Liu X."/>
            <person name="Roy S."/>
            <person name="Zuniga-Montanez R.E."/>
            <person name="Qiu G."/>
            <person name="Drautz-Moses D.I."/>
            <person name="Law Y.Y."/>
            <person name="Wuertz S."/>
            <person name="Lauro F.M."/>
            <person name="Huson D.H."/>
            <person name="Williams R.B."/>
        </authorList>
    </citation>
    <scope>NUCLEOTIDE SEQUENCE [LARGE SCALE GENOMIC DNA]</scope>
    <source>
        <strain evidence="1">SSD2</strain>
    </source>
</reference>